<keyword evidence="1" id="KW-0167">Capsid protein</keyword>
<keyword evidence="1" id="KW-0946">Virion</keyword>
<dbReference type="AlphaFoldDB" id="D4LDZ8"/>
<name>D4LDZ8_RUMC1</name>
<dbReference type="KEGG" id="rch:RUM_17870"/>
<gene>
    <name evidence="1" type="ordered locus">RUM_17870</name>
</gene>
<dbReference type="Proteomes" id="UP000007054">
    <property type="component" value="Chromosome"/>
</dbReference>
<dbReference type="PATRIC" id="fig|213810.4.peg.1683"/>
<dbReference type="HOGENOM" id="CLU_065150_0_0_9"/>
<keyword evidence="2" id="KW-1185">Reference proteome</keyword>
<proteinExistence type="predicted"/>
<protein>
    <submittedName>
        <fullName evidence="1">p22 coat protein-gene protein 5</fullName>
    </submittedName>
</protein>
<reference evidence="1" key="1">
    <citation type="submission" date="2010-03" db="EMBL/GenBank/DDBJ databases">
        <title>The genome sequence of Ruminococcus sp. 18P13.</title>
        <authorList>
            <consortium name="metaHIT consortium -- http://www.metahit.eu/"/>
            <person name="Pajon A."/>
            <person name="Turner K."/>
            <person name="Parkhill J."/>
            <person name="Bernalier A."/>
        </authorList>
    </citation>
    <scope>NUCLEOTIDE SEQUENCE [LARGE SCALE GENOMIC DNA]</scope>
    <source>
        <strain evidence="1">Type strain: 18P13</strain>
    </source>
</reference>
<dbReference type="EMBL" id="FP929052">
    <property type="protein sequence ID" value="CBL17843.1"/>
    <property type="molecule type" value="Genomic_DNA"/>
</dbReference>
<dbReference type="STRING" id="213810.RUM_17870"/>
<reference evidence="1" key="2">
    <citation type="submission" date="2010-03" db="EMBL/GenBank/DDBJ databases">
        <authorList>
            <person name="Pajon A."/>
        </authorList>
    </citation>
    <scope>NUCLEOTIDE SEQUENCE</scope>
    <source>
        <strain evidence="1">Type strain: 18P13</strain>
    </source>
</reference>
<accession>D4LDZ8</accession>
<sequence length="363" mass="38307">MAHEQQERYSDLVLAKLRDSLVLKDGVVFNNDYEGKPSAGSVKIPVRDAEVQVSDYDKAAGITATNGTTTYQTLTINKDKAVGEIIDGYDAEAVPANLVADRLDSAGYSLAKTVDTDGATVLLAEGTAYNAASVDASSAYDLIVDVRRAMSKANVPTEGRYLLATPDFYAMLLKDKDHFVGASGLGDQIKQTGAVGKIAGFTVYEFNDDTAGLMFIAGHPRFAARVKEFSVPVKLEDLKDGKHIGASWVNGRMVYAHKVLRPKAIQNVYAPGSLTATLAKGSAEGTTIATISAGNTGTTYAYKVNPTARATYNQTSSSYSGTALTSGTTEIAVSVGDVIEIVNLSSSKVVAVTYVTAAADKIK</sequence>
<evidence type="ECO:0000313" key="1">
    <source>
        <dbReference type="EMBL" id="CBL17843.1"/>
    </source>
</evidence>
<dbReference type="RefSeq" id="WP_015558749.1">
    <property type="nucleotide sequence ID" value="NC_021039.1"/>
</dbReference>
<dbReference type="GeneID" id="83156469"/>
<evidence type="ECO:0000313" key="2">
    <source>
        <dbReference type="Proteomes" id="UP000007054"/>
    </source>
</evidence>
<dbReference type="BioCyc" id="RCHA213810:RUM_RS08675-MONOMER"/>
<organism evidence="1 2">
    <name type="scientific">Ruminococcus champanellensis (strain DSM 18848 / JCM 17042 / KCTC 15320 / 18P13)</name>
    <dbReference type="NCBI Taxonomy" id="213810"/>
    <lineage>
        <taxon>Bacteria</taxon>
        <taxon>Bacillati</taxon>
        <taxon>Bacillota</taxon>
        <taxon>Clostridia</taxon>
        <taxon>Eubacteriales</taxon>
        <taxon>Oscillospiraceae</taxon>
        <taxon>Ruminococcus</taxon>
    </lineage>
</organism>